<gene>
    <name evidence="2" type="ORF">Glove_165g13</name>
</gene>
<evidence type="ECO:0000313" key="3">
    <source>
        <dbReference type="Proteomes" id="UP000266861"/>
    </source>
</evidence>
<sequence length="226" mass="24323">MLSRLFLVPTLLLVGITTVAIGAPVAETIKVIEAVKIPQMESNITLNRRVIVGLPGIPECTDPQFPNLMYSNCSNKLTIRAICASADNPEDTAPSYTTCPPDTTCEAFKTVEGRAYALCIGKGVAEVYRGIMGKKLCKTYEMEGITEGMAMLSINAFDSNQQPAPIPSISVSSENQYGSTSNANNFALVVNTKNKKKVKVCLTTAVTELITSVFFCFLNGAYSSKN</sequence>
<evidence type="ECO:0000256" key="1">
    <source>
        <dbReference type="SAM" id="SignalP"/>
    </source>
</evidence>
<keyword evidence="3" id="KW-1185">Reference proteome</keyword>
<feature type="signal peptide" evidence="1">
    <location>
        <begin position="1"/>
        <end position="22"/>
    </location>
</feature>
<accession>A0A397IUI5</accession>
<dbReference type="Proteomes" id="UP000266861">
    <property type="component" value="Unassembled WGS sequence"/>
</dbReference>
<evidence type="ECO:0000313" key="2">
    <source>
        <dbReference type="EMBL" id="RHZ78372.1"/>
    </source>
</evidence>
<proteinExistence type="predicted"/>
<comment type="caution">
    <text evidence="2">The sequence shown here is derived from an EMBL/GenBank/DDBJ whole genome shotgun (WGS) entry which is preliminary data.</text>
</comment>
<name>A0A397IUI5_9GLOM</name>
<dbReference type="AlphaFoldDB" id="A0A397IUI5"/>
<dbReference type="EMBL" id="PQFF01000155">
    <property type="protein sequence ID" value="RHZ78372.1"/>
    <property type="molecule type" value="Genomic_DNA"/>
</dbReference>
<reference evidence="2 3" key="1">
    <citation type="submission" date="2018-08" db="EMBL/GenBank/DDBJ databases">
        <title>Genome and evolution of the arbuscular mycorrhizal fungus Diversispora epigaea (formerly Glomus versiforme) and its bacterial endosymbionts.</title>
        <authorList>
            <person name="Sun X."/>
            <person name="Fei Z."/>
            <person name="Harrison M."/>
        </authorList>
    </citation>
    <scope>NUCLEOTIDE SEQUENCE [LARGE SCALE GENOMIC DNA]</scope>
    <source>
        <strain evidence="2 3">IT104</strain>
    </source>
</reference>
<organism evidence="2 3">
    <name type="scientific">Diversispora epigaea</name>
    <dbReference type="NCBI Taxonomy" id="1348612"/>
    <lineage>
        <taxon>Eukaryota</taxon>
        <taxon>Fungi</taxon>
        <taxon>Fungi incertae sedis</taxon>
        <taxon>Mucoromycota</taxon>
        <taxon>Glomeromycotina</taxon>
        <taxon>Glomeromycetes</taxon>
        <taxon>Diversisporales</taxon>
        <taxon>Diversisporaceae</taxon>
        <taxon>Diversispora</taxon>
    </lineage>
</organism>
<protein>
    <submittedName>
        <fullName evidence="2">Uncharacterized protein</fullName>
    </submittedName>
</protein>
<feature type="chain" id="PRO_5017350854" evidence="1">
    <location>
        <begin position="23"/>
        <end position="226"/>
    </location>
</feature>
<keyword evidence="1" id="KW-0732">Signal</keyword>